<dbReference type="Pfam" id="PF10387">
    <property type="entry name" value="DUF2442"/>
    <property type="match status" value="1"/>
</dbReference>
<dbReference type="Proteomes" id="UP000067422">
    <property type="component" value="Chromosome 1"/>
</dbReference>
<keyword evidence="2" id="KW-1185">Reference proteome</keyword>
<dbReference type="InterPro" id="IPR018841">
    <property type="entry name" value="DUF2442"/>
</dbReference>
<sequence>MENISIVKVKHLFGYILKIQFSDGHISIVDFSSFIFSGKHPDYEQYRDTCFFVDFDIVDGNLNWHDYNMIFPIEDLYKNNIIN</sequence>
<name>A0ABN4KX68_VIBHA</name>
<organism evidence="1 2">
    <name type="scientific">Vibrio harveyi</name>
    <name type="common">Beneckea harveyi</name>
    <dbReference type="NCBI Taxonomy" id="669"/>
    <lineage>
        <taxon>Bacteria</taxon>
        <taxon>Pseudomonadati</taxon>
        <taxon>Pseudomonadota</taxon>
        <taxon>Gammaproteobacteria</taxon>
        <taxon>Vibrionales</taxon>
        <taxon>Vibrionaceae</taxon>
        <taxon>Vibrio</taxon>
    </lineage>
</organism>
<dbReference type="SUPFAM" id="SSF143880">
    <property type="entry name" value="NE0471 N-terminal domain-like"/>
    <property type="match status" value="1"/>
</dbReference>
<gene>
    <name evidence="1" type="ORF">AL538_02245</name>
</gene>
<dbReference type="InterPro" id="IPR036782">
    <property type="entry name" value="NE0471-like_N"/>
</dbReference>
<reference evidence="1" key="1">
    <citation type="submission" date="2018-01" db="EMBL/GenBank/DDBJ databases">
        <title>FDA dAtabase for Regulatory Grade micrObial Sequences (FDA-ARGOS): Supporting development and validation of Infectious Disease Dx tests.</title>
        <authorList>
            <person name="Hoffmann M."/>
            <person name="Allard M."/>
            <person name="Evans P."/>
            <person name="Brown E."/>
            <person name="Tallon L."/>
            <person name="Sadzewicz L."/>
            <person name="Sengamalay N."/>
            <person name="Ott S."/>
            <person name="Godinez A."/>
            <person name="Nagaraj S."/>
            <person name="Vyas G."/>
            <person name="Aluvathingal J."/>
            <person name="Nadendla S."/>
            <person name="Geyer C."/>
            <person name="Sichtig H."/>
        </authorList>
    </citation>
    <scope>NUCLEOTIDE SEQUENCE</scope>
    <source>
        <strain evidence="1">FDAARGOS_107</strain>
    </source>
</reference>
<dbReference type="RefSeq" id="WP_005445646.1">
    <property type="nucleotide sequence ID" value="NZ_CP014038.2"/>
</dbReference>
<accession>A0ABN4KX68</accession>
<evidence type="ECO:0000313" key="1">
    <source>
        <dbReference type="EMBL" id="AMF96633.1"/>
    </source>
</evidence>
<protein>
    <submittedName>
        <fullName evidence="1">DUF2442 domain-containing protein</fullName>
    </submittedName>
</protein>
<dbReference type="Gene3D" id="3.30.2020.10">
    <property type="entry name" value="NE0471-like N-terminal domain"/>
    <property type="match status" value="1"/>
</dbReference>
<evidence type="ECO:0000313" key="2">
    <source>
        <dbReference type="Proteomes" id="UP000067422"/>
    </source>
</evidence>
<proteinExistence type="predicted"/>
<dbReference type="EMBL" id="CP014038">
    <property type="protein sequence ID" value="AMF96633.1"/>
    <property type="molecule type" value="Genomic_DNA"/>
</dbReference>